<comment type="caution">
    <text evidence="2">The sequence shown here is derived from an EMBL/GenBank/DDBJ whole genome shotgun (WGS) entry which is preliminary data.</text>
</comment>
<dbReference type="InterPro" id="IPR020616">
    <property type="entry name" value="Thiolase_N"/>
</dbReference>
<evidence type="ECO:0000313" key="3">
    <source>
        <dbReference type="Proteomes" id="UP001365781"/>
    </source>
</evidence>
<dbReference type="Pfam" id="PF00108">
    <property type="entry name" value="Thiolase_N"/>
    <property type="match status" value="1"/>
</dbReference>
<reference evidence="2 3" key="1">
    <citation type="submission" date="2024-03" db="EMBL/GenBank/DDBJ databases">
        <title>First Report of Pectobacterium brasiliscabiei causing potato scab in china.</title>
        <authorList>
            <person name="Handique U."/>
        </authorList>
    </citation>
    <scope>NUCLEOTIDE SEQUENCE [LARGE SCALE GENOMIC DNA]</scope>
    <source>
        <strain evidence="2 3">ZRIMU1503</strain>
    </source>
</reference>
<keyword evidence="2" id="KW-0012">Acyltransferase</keyword>
<dbReference type="EMBL" id="JBBAYM010000289">
    <property type="protein sequence ID" value="MEI5617168.1"/>
    <property type="molecule type" value="Genomic_DNA"/>
</dbReference>
<name>A0ABU8GVE7_9ACTN</name>
<proteinExistence type="predicted"/>
<feature type="domain" description="Thiolase N-terminal" evidence="1">
    <location>
        <begin position="5"/>
        <end position="78"/>
    </location>
</feature>
<dbReference type="EC" id="2.3.1.9" evidence="2"/>
<dbReference type="PANTHER" id="PTHR43365">
    <property type="entry name" value="BLR7806 PROTEIN"/>
    <property type="match status" value="1"/>
</dbReference>
<keyword evidence="3" id="KW-1185">Reference proteome</keyword>
<dbReference type="Gene3D" id="3.40.47.10">
    <property type="match status" value="1"/>
</dbReference>
<dbReference type="InterPro" id="IPR016039">
    <property type="entry name" value="Thiolase-like"/>
</dbReference>
<sequence length="78" mass="8208">MPEAYIYDHVRTPRGRGKADGALHEVTALALATVPLKALKERNNLPEDSVDDVVLGVVDPVGEAGSDIARFAALNAGL</sequence>
<protein>
    <submittedName>
        <fullName evidence="2">Acetyl-CoA C-acyltransferase</fullName>
        <ecNumber evidence="2">2.3.1.9</ecNumber>
    </submittedName>
</protein>
<keyword evidence="2" id="KW-0808">Transferase</keyword>
<dbReference type="SUPFAM" id="SSF53901">
    <property type="entry name" value="Thiolase-like"/>
    <property type="match status" value="1"/>
</dbReference>
<accession>A0ABU8GVE7</accession>
<feature type="non-terminal residue" evidence="2">
    <location>
        <position position="78"/>
    </location>
</feature>
<organism evidence="2 3">
    <name type="scientific">Streptomyces brasiliscabiei</name>
    <dbReference type="NCBI Taxonomy" id="2736302"/>
    <lineage>
        <taxon>Bacteria</taxon>
        <taxon>Bacillati</taxon>
        <taxon>Actinomycetota</taxon>
        <taxon>Actinomycetes</taxon>
        <taxon>Kitasatosporales</taxon>
        <taxon>Streptomycetaceae</taxon>
        <taxon>Streptomyces</taxon>
    </lineage>
</organism>
<dbReference type="Proteomes" id="UP001365781">
    <property type="component" value="Unassembled WGS sequence"/>
</dbReference>
<evidence type="ECO:0000313" key="2">
    <source>
        <dbReference type="EMBL" id="MEI5617168.1"/>
    </source>
</evidence>
<dbReference type="PANTHER" id="PTHR43365:SF1">
    <property type="entry name" value="ACETYL-COA C-ACYLTRANSFERASE"/>
    <property type="match status" value="1"/>
</dbReference>
<gene>
    <name evidence="2" type="ORF">WB403_49615</name>
</gene>
<dbReference type="GO" id="GO:0003985">
    <property type="term" value="F:acetyl-CoA C-acetyltransferase activity"/>
    <property type="evidence" value="ECO:0007669"/>
    <property type="project" value="UniProtKB-EC"/>
</dbReference>
<evidence type="ECO:0000259" key="1">
    <source>
        <dbReference type="Pfam" id="PF00108"/>
    </source>
</evidence>